<sequence length="183" mass="21467">MNVITITGYKPFELGIFSNKHPAIDFIKMAIKKELVSFLDEGLEWVIISGQLGVELWAAEVTLELQNEYPELKLAVLTPFLNQEESWNEMNKDYYEMIVSQADFVDSISKQPYSNPQQFRNKNKLFLHKSQGMIIVYDGEKPGSPKYIYDEAKRLVEESKYDMRTIDFYDLQMLIEEDQWNSE</sequence>
<dbReference type="Proteomes" id="UP000189761">
    <property type="component" value="Unassembled WGS sequence"/>
</dbReference>
<reference evidence="2 3" key="1">
    <citation type="submission" date="2017-01" db="EMBL/GenBank/DDBJ databases">
        <title>Draft genome sequence of Bacillus oleronius.</title>
        <authorList>
            <person name="Allam M."/>
        </authorList>
    </citation>
    <scope>NUCLEOTIDE SEQUENCE [LARGE SCALE GENOMIC DNA]</scope>
    <source>
        <strain evidence="2 3">DSM 9356</strain>
    </source>
</reference>
<dbReference type="NCBIfam" id="NF010181">
    <property type="entry name" value="PRK13660.1"/>
    <property type="match status" value="1"/>
</dbReference>
<dbReference type="InterPro" id="IPR010697">
    <property type="entry name" value="YspA"/>
</dbReference>
<dbReference type="PIRSF" id="PIRSF021290">
    <property type="entry name" value="DUF1273"/>
    <property type="match status" value="1"/>
</dbReference>
<evidence type="ECO:0000313" key="2">
    <source>
        <dbReference type="EMBL" id="OOP68860.1"/>
    </source>
</evidence>
<name>A0A8E2LE83_9BACI</name>
<dbReference type="PANTHER" id="PTHR38440:SF1">
    <property type="entry name" value="UPF0398 PROTEIN SPR0331"/>
    <property type="match status" value="1"/>
</dbReference>
<comment type="similarity">
    <text evidence="1">Belongs to the UPF0398 family.</text>
</comment>
<dbReference type="HAMAP" id="MF_01575">
    <property type="entry name" value="UPF0398"/>
    <property type="match status" value="1"/>
</dbReference>
<evidence type="ECO:0000256" key="1">
    <source>
        <dbReference type="HAMAP-Rule" id="MF_01575"/>
    </source>
</evidence>
<dbReference type="AlphaFoldDB" id="A0A8E2LE83"/>
<dbReference type="SUPFAM" id="SSF102405">
    <property type="entry name" value="MCP/YpsA-like"/>
    <property type="match status" value="1"/>
</dbReference>
<dbReference type="RefSeq" id="WP_071976227.1">
    <property type="nucleotide sequence ID" value="NZ_CP065424.1"/>
</dbReference>
<gene>
    <name evidence="2" type="ORF">BWZ43_08280</name>
</gene>
<organism evidence="2 3">
    <name type="scientific">Heyndrickxia oleronia</name>
    <dbReference type="NCBI Taxonomy" id="38875"/>
    <lineage>
        <taxon>Bacteria</taxon>
        <taxon>Bacillati</taxon>
        <taxon>Bacillota</taxon>
        <taxon>Bacilli</taxon>
        <taxon>Bacillales</taxon>
        <taxon>Bacillaceae</taxon>
        <taxon>Heyndrickxia</taxon>
    </lineage>
</organism>
<comment type="caution">
    <text evidence="2">The sequence shown here is derived from an EMBL/GenBank/DDBJ whole genome shotgun (WGS) entry which is preliminary data.</text>
</comment>
<dbReference type="PANTHER" id="PTHR38440">
    <property type="entry name" value="UPF0398 PROTEIN YPSA"/>
    <property type="match status" value="1"/>
</dbReference>
<proteinExistence type="inferred from homology"/>
<accession>A0A8E2LE83</accession>
<dbReference type="EMBL" id="MTLA01000077">
    <property type="protein sequence ID" value="OOP68860.1"/>
    <property type="molecule type" value="Genomic_DNA"/>
</dbReference>
<keyword evidence="3" id="KW-1185">Reference proteome</keyword>
<protein>
    <recommendedName>
        <fullName evidence="1">UPF0398 protein BWZ43_08280</fullName>
    </recommendedName>
</protein>
<evidence type="ECO:0000313" key="3">
    <source>
        <dbReference type="Proteomes" id="UP000189761"/>
    </source>
</evidence>
<dbReference type="Pfam" id="PF06908">
    <property type="entry name" value="YpsA"/>
    <property type="match status" value="1"/>
</dbReference>
<dbReference type="Gene3D" id="3.40.50.450">
    <property type="match status" value="1"/>
</dbReference>